<evidence type="ECO:0000313" key="1">
    <source>
        <dbReference type="EMBL" id="SDC33130.1"/>
    </source>
</evidence>
<dbReference type="Proteomes" id="UP000198943">
    <property type="component" value="Unassembled WGS sequence"/>
</dbReference>
<proteinExistence type="predicted"/>
<name>A0A1G6KPZ7_9FIRM</name>
<dbReference type="OrthoDB" id="3191556at2"/>
<protein>
    <submittedName>
        <fullName evidence="1">Uncharacterized protein</fullName>
    </submittedName>
</protein>
<reference evidence="2" key="1">
    <citation type="submission" date="2016-10" db="EMBL/GenBank/DDBJ databases">
        <authorList>
            <person name="Varghese N."/>
            <person name="Submissions S."/>
        </authorList>
    </citation>
    <scope>NUCLEOTIDE SEQUENCE [LARGE SCALE GENOMIC DNA]</scope>
    <source>
        <strain evidence="2">DSM 11005</strain>
    </source>
</reference>
<accession>A0A1G6KPZ7</accession>
<dbReference type="RefSeq" id="WP_093729978.1">
    <property type="nucleotide sequence ID" value="NZ_FMYW01000005.1"/>
</dbReference>
<evidence type="ECO:0000313" key="2">
    <source>
        <dbReference type="Proteomes" id="UP000198943"/>
    </source>
</evidence>
<organism evidence="1 2">
    <name type="scientific">Succiniclasticum ruminis</name>
    <dbReference type="NCBI Taxonomy" id="40841"/>
    <lineage>
        <taxon>Bacteria</taxon>
        <taxon>Bacillati</taxon>
        <taxon>Bacillota</taxon>
        <taxon>Negativicutes</taxon>
        <taxon>Acidaminococcales</taxon>
        <taxon>Acidaminococcaceae</taxon>
        <taxon>Succiniclasticum</taxon>
    </lineage>
</organism>
<dbReference type="AlphaFoldDB" id="A0A1G6KPZ7"/>
<keyword evidence="2" id="KW-1185">Reference proteome</keyword>
<dbReference type="EMBL" id="FMYW01000005">
    <property type="protein sequence ID" value="SDC33130.1"/>
    <property type="molecule type" value="Genomic_DNA"/>
</dbReference>
<gene>
    <name evidence="1" type="ORF">SAMN04487864_10537</name>
</gene>
<sequence>MRQKGSSKERDFIELLKIRNFAEFWLGMYKFHNSVCFYNYGDGCFLGDSLASLGFEMDSGKSYCEKFGETHLPDIEELRQHLPEMDIQLLGNLIYSQWRRWNHWNDYEYMEEKDFEWFVIAFERLLDLATVRYEE</sequence>